<dbReference type="InterPro" id="IPR000845">
    <property type="entry name" value="Nucleoside_phosphorylase_d"/>
</dbReference>
<feature type="domain" description="Nucleoside phosphorylase" evidence="6">
    <location>
        <begin position="9"/>
        <end position="237"/>
    </location>
</feature>
<evidence type="ECO:0000259" key="6">
    <source>
        <dbReference type="Pfam" id="PF01048"/>
    </source>
</evidence>
<evidence type="ECO:0000256" key="2">
    <source>
        <dbReference type="ARBA" id="ARBA00011974"/>
    </source>
</evidence>
<dbReference type="GO" id="GO:0008930">
    <property type="term" value="F:methylthioadenosine nucleosidase activity"/>
    <property type="evidence" value="ECO:0007669"/>
    <property type="project" value="InterPro"/>
</dbReference>
<protein>
    <recommendedName>
        <fullName evidence="2">adenosylhomocysteine nucleosidase</fullName>
        <ecNumber evidence="2">3.2.2.9</ecNumber>
    </recommendedName>
</protein>
<evidence type="ECO:0000256" key="1">
    <source>
        <dbReference type="ARBA" id="ARBA00004945"/>
    </source>
</evidence>
<dbReference type="UniPathway" id="UPA00904">
    <property type="reaction ID" value="UER00871"/>
</dbReference>
<comment type="pathway">
    <text evidence="1">Amino-acid biosynthesis; L-methionine biosynthesis via salvage pathway; S-methyl-5-thio-alpha-D-ribose 1-phosphate from S-methyl-5'-thioadenosine (hydrolase route): step 1/2.</text>
</comment>
<dbReference type="Gene3D" id="3.40.50.1580">
    <property type="entry name" value="Nucleoside phosphorylase domain"/>
    <property type="match status" value="1"/>
</dbReference>
<proteinExistence type="predicted"/>
<dbReference type="GO" id="GO:0009164">
    <property type="term" value="P:nucleoside catabolic process"/>
    <property type="evidence" value="ECO:0007669"/>
    <property type="project" value="InterPro"/>
</dbReference>
<dbReference type="PANTHER" id="PTHR46832">
    <property type="entry name" value="5'-METHYLTHIOADENOSINE/S-ADENOSYLHOMOCYSTEINE NUCLEOSIDASE"/>
    <property type="match status" value="1"/>
</dbReference>
<accession>A0A4P6KY25</accession>
<evidence type="ECO:0000256" key="3">
    <source>
        <dbReference type="ARBA" id="ARBA00022605"/>
    </source>
</evidence>
<name>A0A4P6KY25_9BURK</name>
<dbReference type="RefSeq" id="WP_130186875.1">
    <property type="nucleotide sequence ID" value="NZ_CP035913.1"/>
</dbReference>
<keyword evidence="8" id="KW-1185">Reference proteome</keyword>
<dbReference type="CDD" id="cd09008">
    <property type="entry name" value="MTAN"/>
    <property type="match status" value="1"/>
</dbReference>
<dbReference type="GO" id="GO:0005829">
    <property type="term" value="C:cytosol"/>
    <property type="evidence" value="ECO:0007669"/>
    <property type="project" value="TreeGrafter"/>
</dbReference>
<dbReference type="OrthoDB" id="9792278at2"/>
<dbReference type="InterPro" id="IPR035994">
    <property type="entry name" value="Nucleoside_phosphorylase_sf"/>
</dbReference>
<gene>
    <name evidence="7" type="ORF">EWM63_12835</name>
</gene>
<organism evidence="7 8">
    <name type="scientific">Pseudoduganella lutea</name>
    <dbReference type="NCBI Taxonomy" id="321985"/>
    <lineage>
        <taxon>Bacteria</taxon>
        <taxon>Pseudomonadati</taxon>
        <taxon>Pseudomonadota</taxon>
        <taxon>Betaproteobacteria</taxon>
        <taxon>Burkholderiales</taxon>
        <taxon>Oxalobacteraceae</taxon>
        <taxon>Telluria group</taxon>
        <taxon>Pseudoduganella</taxon>
    </lineage>
</organism>
<evidence type="ECO:0000313" key="7">
    <source>
        <dbReference type="EMBL" id="QBE63754.1"/>
    </source>
</evidence>
<dbReference type="EMBL" id="CP035913">
    <property type="protein sequence ID" value="QBE63754.1"/>
    <property type="molecule type" value="Genomic_DNA"/>
</dbReference>
<dbReference type="NCBIfam" id="TIGR01704">
    <property type="entry name" value="MTA_SAH-Nsdase"/>
    <property type="match status" value="1"/>
</dbReference>
<dbReference type="Proteomes" id="UP000290637">
    <property type="component" value="Chromosome"/>
</dbReference>
<evidence type="ECO:0000256" key="4">
    <source>
        <dbReference type="ARBA" id="ARBA00022801"/>
    </source>
</evidence>
<dbReference type="SUPFAM" id="SSF53167">
    <property type="entry name" value="Purine and uridine phosphorylases"/>
    <property type="match status" value="1"/>
</dbReference>
<dbReference type="KEGG" id="plue:EWM63_12835"/>
<reference evidence="7 8" key="1">
    <citation type="submission" date="2019-02" db="EMBL/GenBank/DDBJ databases">
        <title>Draft Genome Sequences of Six Type Strains of the Genus Massilia.</title>
        <authorList>
            <person name="Miess H."/>
            <person name="Frediansyhah A."/>
            <person name="Gross H."/>
        </authorList>
    </citation>
    <scope>NUCLEOTIDE SEQUENCE [LARGE SCALE GENOMIC DNA]</scope>
    <source>
        <strain evidence="7 8">DSM 17473</strain>
    </source>
</reference>
<dbReference type="GO" id="GO:0008782">
    <property type="term" value="F:adenosylhomocysteine nucleosidase activity"/>
    <property type="evidence" value="ECO:0007669"/>
    <property type="project" value="UniProtKB-EC"/>
</dbReference>
<dbReference type="NCBIfam" id="NF004079">
    <property type="entry name" value="PRK05584.1"/>
    <property type="match status" value="1"/>
</dbReference>
<dbReference type="InterPro" id="IPR010049">
    <property type="entry name" value="MTA_SAH_Nsdase"/>
</dbReference>
<dbReference type="GO" id="GO:0019509">
    <property type="term" value="P:L-methionine salvage from methylthioadenosine"/>
    <property type="evidence" value="ECO:0007669"/>
    <property type="project" value="UniProtKB-UniPathway"/>
</dbReference>
<dbReference type="AlphaFoldDB" id="A0A4P6KY25"/>
<evidence type="ECO:0000313" key="8">
    <source>
        <dbReference type="Proteomes" id="UP000290637"/>
    </source>
</evidence>
<keyword evidence="3" id="KW-0028">Amino-acid biosynthesis</keyword>
<sequence>MLTEKKTRLGIISALAEEQEGLIHAMTDAVRHTHGMRDYTAGKLWNMDTVAVLSRIGKVAAAMTAVTLVEKFGVTHIVFTGVAGSADRAVQVGDVVIAESLVQHDMDASPLFPRFEVPLTGLSHLPSDLELGSRLAHAATTFLEGENGATLHRGLIGSGDQFIHDGVRLAALKSALPGLLAVEMEGAAVAQVCFELGIPFAVIRTISDNANESAATDFMHFVKTVASRYAFGIIERFCRQA</sequence>
<dbReference type="EC" id="3.2.2.9" evidence="2"/>
<dbReference type="GO" id="GO:0019284">
    <property type="term" value="P:L-methionine salvage from S-adenosylmethionine"/>
    <property type="evidence" value="ECO:0007669"/>
    <property type="project" value="TreeGrafter"/>
</dbReference>
<keyword evidence="7" id="KW-0326">Glycosidase</keyword>
<dbReference type="PANTHER" id="PTHR46832:SF1">
    <property type="entry name" value="5'-METHYLTHIOADENOSINE_S-ADENOSYLHOMOCYSTEINE NUCLEOSIDASE"/>
    <property type="match status" value="1"/>
</dbReference>
<keyword evidence="4 7" id="KW-0378">Hydrolase</keyword>
<evidence type="ECO:0000256" key="5">
    <source>
        <dbReference type="ARBA" id="ARBA00023167"/>
    </source>
</evidence>
<keyword evidence="5" id="KW-0486">Methionine biosynthesis</keyword>
<dbReference type="Pfam" id="PF01048">
    <property type="entry name" value="PNP_UDP_1"/>
    <property type="match status" value="1"/>
</dbReference>